<feature type="region of interest" description="Disordered" evidence="1">
    <location>
        <begin position="16"/>
        <end position="41"/>
    </location>
</feature>
<protein>
    <submittedName>
        <fullName evidence="3">Uncharacterized protein</fullName>
    </submittedName>
</protein>
<name>A0A915JQE5_ROMCU</name>
<reference evidence="3" key="1">
    <citation type="submission" date="2022-11" db="UniProtKB">
        <authorList>
            <consortium name="WormBaseParasite"/>
        </authorList>
    </citation>
    <scope>IDENTIFICATION</scope>
</reference>
<accession>A0A915JQE5</accession>
<feature type="compositionally biased region" description="Low complexity" evidence="1">
    <location>
        <begin position="23"/>
        <end position="41"/>
    </location>
</feature>
<dbReference type="AlphaFoldDB" id="A0A915JQE5"/>
<dbReference type="WBParaSite" id="nRc.2.0.1.t28131-RA">
    <property type="protein sequence ID" value="nRc.2.0.1.t28131-RA"/>
    <property type="gene ID" value="nRc.2.0.1.g28131"/>
</dbReference>
<dbReference type="Proteomes" id="UP000887565">
    <property type="component" value="Unplaced"/>
</dbReference>
<evidence type="ECO:0000313" key="2">
    <source>
        <dbReference type="Proteomes" id="UP000887565"/>
    </source>
</evidence>
<organism evidence="2 3">
    <name type="scientific">Romanomermis culicivorax</name>
    <name type="common">Nematode worm</name>
    <dbReference type="NCBI Taxonomy" id="13658"/>
    <lineage>
        <taxon>Eukaryota</taxon>
        <taxon>Metazoa</taxon>
        <taxon>Ecdysozoa</taxon>
        <taxon>Nematoda</taxon>
        <taxon>Enoplea</taxon>
        <taxon>Dorylaimia</taxon>
        <taxon>Mermithida</taxon>
        <taxon>Mermithoidea</taxon>
        <taxon>Mermithidae</taxon>
        <taxon>Romanomermis</taxon>
    </lineage>
</organism>
<evidence type="ECO:0000313" key="3">
    <source>
        <dbReference type="WBParaSite" id="nRc.2.0.1.t28131-RA"/>
    </source>
</evidence>
<keyword evidence="2" id="KW-1185">Reference proteome</keyword>
<sequence>MNRQHLRLLPFCASTSERHGQHSSSASVVPCAASKSNVEVE</sequence>
<evidence type="ECO:0000256" key="1">
    <source>
        <dbReference type="SAM" id="MobiDB-lite"/>
    </source>
</evidence>
<proteinExistence type="predicted"/>